<evidence type="ECO:0000313" key="1">
    <source>
        <dbReference type="EMBL" id="KAJ7543063.1"/>
    </source>
</evidence>
<organism evidence="1 2">
    <name type="scientific">Diphasiastrum complanatum</name>
    <name type="common">Issler's clubmoss</name>
    <name type="synonym">Lycopodium complanatum</name>
    <dbReference type="NCBI Taxonomy" id="34168"/>
    <lineage>
        <taxon>Eukaryota</taxon>
        <taxon>Viridiplantae</taxon>
        <taxon>Streptophyta</taxon>
        <taxon>Embryophyta</taxon>
        <taxon>Tracheophyta</taxon>
        <taxon>Lycopodiopsida</taxon>
        <taxon>Lycopodiales</taxon>
        <taxon>Lycopodiaceae</taxon>
        <taxon>Lycopodioideae</taxon>
        <taxon>Diphasiastrum</taxon>
    </lineage>
</organism>
<proteinExistence type="predicted"/>
<sequence length="458" mass="48491">MALVFLPRPLRWASYGSNAALRNACLPRMSAARCELAADTFSGPMAFPFCPQVANAAHELVSEFYAVDCLVACNIRRVLKAFANARVGTHHFGSTTGYGHNDAGGREALDKAFAEIAGAEAAIFRPQFFSGTHAIACALFSVLRPSGELLSVVGAPYETLEEVIGLRGAAGQGSLKEFGVSYREVPLSLEGGIDWKALSVAVRPETQCALIQRSCGYSWRQSLTIADIERAVRVIQAQNPCCTIVVDNCYGEFVETTEPTAVGVDIIAGSLIKNPGGTVAPCGGYIAGKTELVAAAAARLSAPGIGLESGSVSADVMRLLFQGLFLSPQMVGESIKGGMLLSKVMHDEGYKVRLKPGSNRHDVIQAVELGSQQRLLAFCKAVQEFCPVGSYIQPIAGATAGYGSEVIFADGTFIDGSTSELSCDGPLKEPYVVFCQGGTHWTHWGLVLGGVLEVLDQL</sequence>
<dbReference type="EMBL" id="CM055100">
    <property type="protein sequence ID" value="KAJ7543063.1"/>
    <property type="molecule type" value="Genomic_DNA"/>
</dbReference>
<reference evidence="2" key="1">
    <citation type="journal article" date="2024" name="Proc. Natl. Acad. Sci. U.S.A.">
        <title>Extraordinary preservation of gene collinearity over three hundred million years revealed in homosporous lycophytes.</title>
        <authorList>
            <person name="Li C."/>
            <person name="Wickell D."/>
            <person name="Kuo L.Y."/>
            <person name="Chen X."/>
            <person name="Nie B."/>
            <person name="Liao X."/>
            <person name="Peng D."/>
            <person name="Ji J."/>
            <person name="Jenkins J."/>
            <person name="Williams M."/>
            <person name="Shu S."/>
            <person name="Plott C."/>
            <person name="Barry K."/>
            <person name="Rajasekar S."/>
            <person name="Grimwood J."/>
            <person name="Han X."/>
            <person name="Sun S."/>
            <person name="Hou Z."/>
            <person name="He W."/>
            <person name="Dai G."/>
            <person name="Sun C."/>
            <person name="Schmutz J."/>
            <person name="Leebens-Mack J.H."/>
            <person name="Li F.W."/>
            <person name="Wang L."/>
        </authorList>
    </citation>
    <scope>NUCLEOTIDE SEQUENCE [LARGE SCALE GENOMIC DNA]</scope>
    <source>
        <strain evidence="2">cv. PW_Plant_1</strain>
    </source>
</reference>
<accession>A0ACC2CM44</accession>
<gene>
    <name evidence="1" type="ORF">O6H91_09G023700</name>
</gene>
<evidence type="ECO:0000313" key="2">
    <source>
        <dbReference type="Proteomes" id="UP001162992"/>
    </source>
</evidence>
<dbReference type="Proteomes" id="UP001162992">
    <property type="component" value="Chromosome 9"/>
</dbReference>
<keyword evidence="2" id="KW-1185">Reference proteome</keyword>
<name>A0ACC2CM44_DIPCM</name>
<protein>
    <submittedName>
        <fullName evidence="1">Uncharacterized protein</fullName>
    </submittedName>
</protein>
<comment type="caution">
    <text evidence="1">The sequence shown here is derived from an EMBL/GenBank/DDBJ whole genome shotgun (WGS) entry which is preliminary data.</text>
</comment>